<evidence type="ECO:0000256" key="2">
    <source>
        <dbReference type="ARBA" id="ARBA00022670"/>
    </source>
</evidence>
<sequence length="253" mass="28794">MDYGISQLAIIPMRAEPSERSEMVSQLLFGETYQIIEWQEKWVKIVTAYDEYEGWISRNQVTTLNYEDYLNLQSAPSVLTIQHVSVVIKTSDNSALLLPAGCTLPFHEGNTCQINKEVYHLTTPINKLIDLLASAKTYLNSPYLWGGRTHFGIDCSGFVQTVFKQYGLFLKRDASQQAEQGSAVDFLQEAQPGDLAFFDNAEGRIVHVGLMLNNEQIIHASGRVRIDKMDTQGIYAEDQQRHTHQLRIIKRYC</sequence>
<comment type="similarity">
    <text evidence="1">Belongs to the peptidase C40 family.</text>
</comment>
<dbReference type="Pfam" id="PF18348">
    <property type="entry name" value="SH3_16"/>
    <property type="match status" value="1"/>
</dbReference>
<dbReference type="PANTHER" id="PTHR47053:SF1">
    <property type="entry name" value="MUREIN DD-ENDOPEPTIDASE MEPH-RELATED"/>
    <property type="match status" value="1"/>
</dbReference>
<evidence type="ECO:0000313" key="7">
    <source>
        <dbReference type="EMBL" id="QJD98010.1"/>
    </source>
</evidence>
<evidence type="ECO:0000256" key="1">
    <source>
        <dbReference type="ARBA" id="ARBA00007074"/>
    </source>
</evidence>
<dbReference type="SUPFAM" id="SSF54001">
    <property type="entry name" value="Cysteine proteinases"/>
    <property type="match status" value="1"/>
</dbReference>
<gene>
    <name evidence="7" type="ORF">HH214_20075</name>
</gene>
<name>A0A7L5E3V7_9SPHI</name>
<dbReference type="Gene3D" id="2.30.30.40">
    <property type="entry name" value="SH3 Domains"/>
    <property type="match status" value="1"/>
</dbReference>
<dbReference type="Proteomes" id="UP000503278">
    <property type="component" value="Chromosome"/>
</dbReference>
<dbReference type="InterPro" id="IPR038765">
    <property type="entry name" value="Papain-like_cys_pep_sf"/>
</dbReference>
<dbReference type="InterPro" id="IPR003646">
    <property type="entry name" value="SH3-like_bac-type"/>
</dbReference>
<dbReference type="GO" id="GO:0008234">
    <property type="term" value="F:cysteine-type peptidase activity"/>
    <property type="evidence" value="ECO:0007669"/>
    <property type="project" value="UniProtKB-KW"/>
</dbReference>
<protein>
    <submittedName>
        <fullName evidence="7">C40 family peptidase</fullName>
    </submittedName>
</protein>
<dbReference type="AlphaFoldDB" id="A0A7L5E3V7"/>
<dbReference type="InterPro" id="IPR051202">
    <property type="entry name" value="Peptidase_C40"/>
</dbReference>
<dbReference type="PROSITE" id="PS51935">
    <property type="entry name" value="NLPC_P60"/>
    <property type="match status" value="1"/>
</dbReference>
<dbReference type="PROSITE" id="PS51781">
    <property type="entry name" value="SH3B"/>
    <property type="match status" value="1"/>
</dbReference>
<evidence type="ECO:0000313" key="8">
    <source>
        <dbReference type="Proteomes" id="UP000503278"/>
    </source>
</evidence>
<dbReference type="Gene3D" id="3.90.1720.10">
    <property type="entry name" value="endopeptidase domain like (from Nostoc punctiforme)"/>
    <property type="match status" value="1"/>
</dbReference>
<dbReference type="PANTHER" id="PTHR47053">
    <property type="entry name" value="MUREIN DD-ENDOPEPTIDASE MEPH-RELATED"/>
    <property type="match status" value="1"/>
</dbReference>
<reference evidence="7 8" key="1">
    <citation type="submission" date="2020-04" db="EMBL/GenBank/DDBJ databases">
        <title>Genome sequencing of novel species.</title>
        <authorList>
            <person name="Heo J."/>
            <person name="Kim S.-J."/>
            <person name="Kim J.-S."/>
            <person name="Hong S.-B."/>
            <person name="Kwon S.-W."/>
        </authorList>
    </citation>
    <scope>NUCLEOTIDE SEQUENCE [LARGE SCALE GENOMIC DNA]</scope>
    <source>
        <strain evidence="7 8">F39-2</strain>
    </source>
</reference>
<keyword evidence="4" id="KW-0788">Thiol protease</keyword>
<dbReference type="InterPro" id="IPR000064">
    <property type="entry name" value="NLP_P60_dom"/>
</dbReference>
<keyword evidence="2" id="KW-0645">Protease</keyword>
<keyword evidence="3" id="KW-0378">Hydrolase</keyword>
<evidence type="ECO:0000256" key="4">
    <source>
        <dbReference type="ARBA" id="ARBA00022807"/>
    </source>
</evidence>
<organism evidence="7 8">
    <name type="scientific">Mucilaginibacter robiniae</name>
    <dbReference type="NCBI Taxonomy" id="2728022"/>
    <lineage>
        <taxon>Bacteria</taxon>
        <taxon>Pseudomonadati</taxon>
        <taxon>Bacteroidota</taxon>
        <taxon>Sphingobacteriia</taxon>
        <taxon>Sphingobacteriales</taxon>
        <taxon>Sphingobacteriaceae</taxon>
        <taxon>Mucilaginibacter</taxon>
    </lineage>
</organism>
<dbReference type="EMBL" id="CP051682">
    <property type="protein sequence ID" value="QJD98010.1"/>
    <property type="molecule type" value="Genomic_DNA"/>
</dbReference>
<evidence type="ECO:0000256" key="3">
    <source>
        <dbReference type="ARBA" id="ARBA00022801"/>
    </source>
</evidence>
<accession>A0A7L5E3V7</accession>
<dbReference type="Pfam" id="PF00877">
    <property type="entry name" value="NLPC_P60"/>
    <property type="match status" value="1"/>
</dbReference>
<dbReference type="RefSeq" id="WP_169610685.1">
    <property type="nucleotide sequence ID" value="NZ_CP051682.1"/>
</dbReference>
<evidence type="ECO:0000259" key="5">
    <source>
        <dbReference type="PROSITE" id="PS51781"/>
    </source>
</evidence>
<dbReference type="GO" id="GO:0006508">
    <property type="term" value="P:proteolysis"/>
    <property type="evidence" value="ECO:0007669"/>
    <property type="project" value="UniProtKB-KW"/>
</dbReference>
<dbReference type="KEGG" id="mrob:HH214_20075"/>
<evidence type="ECO:0000259" key="6">
    <source>
        <dbReference type="PROSITE" id="PS51935"/>
    </source>
</evidence>
<feature type="domain" description="SH3b" evidence="5">
    <location>
        <begin position="1"/>
        <end position="65"/>
    </location>
</feature>
<dbReference type="InterPro" id="IPR041382">
    <property type="entry name" value="SH3_16"/>
</dbReference>
<keyword evidence="8" id="KW-1185">Reference proteome</keyword>
<proteinExistence type="inferred from homology"/>
<feature type="domain" description="NlpC/P60" evidence="6">
    <location>
        <begin position="125"/>
        <end position="249"/>
    </location>
</feature>